<keyword evidence="2" id="KW-1185">Reference proteome</keyword>
<proteinExistence type="predicted"/>
<gene>
    <name evidence="1" type="ORF">SAMN05421580_11119</name>
</gene>
<sequence length="46" mass="4945">MLRTIVVGSCVSVQGTFENQLENGKIVVRVGDRLFAGKPVLRKSAA</sequence>
<reference evidence="2" key="1">
    <citation type="submission" date="2017-01" db="EMBL/GenBank/DDBJ databases">
        <authorList>
            <person name="Varghese N."/>
            <person name="Submissions S."/>
        </authorList>
    </citation>
    <scope>NUCLEOTIDE SEQUENCE [LARGE SCALE GENOMIC DNA]</scope>
    <source>
        <strain evidence="2">DSM 19945</strain>
    </source>
</reference>
<accession>A0A1N7PRH9</accession>
<evidence type="ECO:0000313" key="1">
    <source>
        <dbReference type="EMBL" id="SIT13201.1"/>
    </source>
</evidence>
<dbReference type="EMBL" id="FTOG01000011">
    <property type="protein sequence ID" value="SIT13201.1"/>
    <property type="molecule type" value="Genomic_DNA"/>
</dbReference>
<dbReference type="RefSeq" id="WP_097082987.1">
    <property type="nucleotide sequence ID" value="NZ_FTOG01000011.1"/>
</dbReference>
<dbReference type="AlphaFoldDB" id="A0A1N7PRH9"/>
<evidence type="ECO:0000313" key="2">
    <source>
        <dbReference type="Proteomes" id="UP000186221"/>
    </source>
</evidence>
<organism evidence="1 2">
    <name type="scientific">Rhodobacter aestuarii</name>
    <dbReference type="NCBI Taxonomy" id="453582"/>
    <lineage>
        <taxon>Bacteria</taxon>
        <taxon>Pseudomonadati</taxon>
        <taxon>Pseudomonadota</taxon>
        <taxon>Alphaproteobacteria</taxon>
        <taxon>Rhodobacterales</taxon>
        <taxon>Rhodobacter group</taxon>
        <taxon>Rhodobacter</taxon>
    </lineage>
</organism>
<dbReference type="Proteomes" id="UP000186221">
    <property type="component" value="Unassembled WGS sequence"/>
</dbReference>
<protein>
    <submittedName>
        <fullName evidence="1">Uncharacterized protein</fullName>
    </submittedName>
</protein>
<name>A0A1N7PRH9_9RHOB</name>
<dbReference type="STRING" id="453582.SAMN05421580_11119"/>